<dbReference type="EMBL" id="BGZK01000015">
    <property type="protein sequence ID" value="GBP04768.1"/>
    <property type="molecule type" value="Genomic_DNA"/>
</dbReference>
<proteinExistence type="predicted"/>
<gene>
    <name evidence="2" type="ORF">EVAR_3706_1</name>
</gene>
<protein>
    <submittedName>
        <fullName evidence="2">Uncharacterized protein</fullName>
    </submittedName>
</protein>
<keyword evidence="3" id="KW-1185">Reference proteome</keyword>
<comment type="caution">
    <text evidence="2">The sequence shown here is derived from an EMBL/GenBank/DDBJ whole genome shotgun (WGS) entry which is preliminary data.</text>
</comment>
<dbReference type="Proteomes" id="UP000299102">
    <property type="component" value="Unassembled WGS sequence"/>
</dbReference>
<evidence type="ECO:0000256" key="1">
    <source>
        <dbReference type="SAM" id="MobiDB-lite"/>
    </source>
</evidence>
<organism evidence="2 3">
    <name type="scientific">Eumeta variegata</name>
    <name type="common">Bagworm moth</name>
    <name type="synonym">Eumeta japonica</name>
    <dbReference type="NCBI Taxonomy" id="151549"/>
    <lineage>
        <taxon>Eukaryota</taxon>
        <taxon>Metazoa</taxon>
        <taxon>Ecdysozoa</taxon>
        <taxon>Arthropoda</taxon>
        <taxon>Hexapoda</taxon>
        <taxon>Insecta</taxon>
        <taxon>Pterygota</taxon>
        <taxon>Neoptera</taxon>
        <taxon>Endopterygota</taxon>
        <taxon>Lepidoptera</taxon>
        <taxon>Glossata</taxon>
        <taxon>Ditrysia</taxon>
        <taxon>Tineoidea</taxon>
        <taxon>Psychidae</taxon>
        <taxon>Oiketicinae</taxon>
        <taxon>Eumeta</taxon>
    </lineage>
</organism>
<evidence type="ECO:0000313" key="2">
    <source>
        <dbReference type="EMBL" id="GBP04768.1"/>
    </source>
</evidence>
<name>A0A4C1SU46_EUMVA</name>
<accession>A0A4C1SU46</accession>
<evidence type="ECO:0000313" key="3">
    <source>
        <dbReference type="Proteomes" id="UP000299102"/>
    </source>
</evidence>
<sequence length="301" mass="33190">MPPRTSRFIEGAAMSPLPPLTIISLTCARELPPPPLVPPPPRIRTYARTHARAHAHVRTRAPCTEEIAARSNYSENTPRPPRPPGKLGKTSLLLKLGSRSRWSAWGAVVLQIRESTTRRPAAPPRGVDGKIIDLLITNMSALIPSSSSDIFSLYYGSFIPAHPFIPPRRPHFAVVSDRMPDLMRKNAYAEKKSKSPTSDVPSEVLWAGDKARSNRRKGDDHEGQCGIYKIELVIRVDPYNLDAGSSGQSIFSFNFASSTSRSPVIGRSMLVTGYVRQQRRVACVNRSRGDSLTARSECTLV</sequence>
<dbReference type="AlphaFoldDB" id="A0A4C1SU46"/>
<feature type="region of interest" description="Disordered" evidence="1">
    <location>
        <begin position="67"/>
        <end position="89"/>
    </location>
</feature>
<reference evidence="2 3" key="1">
    <citation type="journal article" date="2019" name="Commun. Biol.">
        <title>The bagworm genome reveals a unique fibroin gene that provides high tensile strength.</title>
        <authorList>
            <person name="Kono N."/>
            <person name="Nakamura H."/>
            <person name="Ohtoshi R."/>
            <person name="Tomita M."/>
            <person name="Numata K."/>
            <person name="Arakawa K."/>
        </authorList>
    </citation>
    <scope>NUCLEOTIDE SEQUENCE [LARGE SCALE GENOMIC DNA]</scope>
</reference>